<dbReference type="CDD" id="cd00563">
    <property type="entry name" value="Dtyr_deacylase"/>
    <property type="match status" value="1"/>
</dbReference>
<dbReference type="Proteomes" id="UP000283981">
    <property type="component" value="Unassembled WGS sequence"/>
</dbReference>
<dbReference type="PANTHER" id="PTHR10472:SF5">
    <property type="entry name" value="D-AMINOACYL-TRNA DEACYLASE 1"/>
    <property type="match status" value="1"/>
</dbReference>
<comment type="similarity">
    <text evidence="1 2">Belongs to the DTD family.</text>
</comment>
<reference evidence="9 10" key="2">
    <citation type="submission" date="2018-08" db="EMBL/GenBank/DDBJ databases">
        <title>A genome reference for cultivated species of the human gut microbiota.</title>
        <authorList>
            <person name="Zou Y."/>
            <person name="Xue W."/>
            <person name="Luo G."/>
        </authorList>
    </citation>
    <scope>NUCLEOTIDE SEQUENCE [LARGE SCALE GENOMIC DNA]</scope>
    <source>
        <strain evidence="5 9">AF19-16AC</strain>
        <strain evidence="7 11">AM12-54</strain>
        <strain evidence="6 10">AM21-18</strain>
    </source>
</reference>
<dbReference type="EMBL" id="QRIS01000004">
    <property type="protein sequence ID" value="RHG87536.1"/>
    <property type="molecule type" value="Genomic_DNA"/>
</dbReference>
<sequence length="148" mass="16186">MRFIIQRVSEASVTVEDQTIGKIQKGFLVLIGVSDSDTQETADKLIKKMIGLRIFEDENGKTNLSLADVNGSLLLVSQFTLYANCKKGNRPSFIEAGAPDKANALYEYIITKCRQSVSCVETGEFGADMKVALVNDGPFTIILDSETL</sequence>
<dbReference type="EMBL" id="NIHM01000001">
    <property type="protein sequence ID" value="PLT58132.1"/>
    <property type="molecule type" value="Genomic_DNA"/>
</dbReference>
<dbReference type="FunFam" id="3.50.80.10:FF:000001">
    <property type="entry name" value="D-aminoacyl-tRNA deacylase"/>
    <property type="match status" value="1"/>
</dbReference>
<dbReference type="GO" id="GO:0043908">
    <property type="term" value="F:Ser(Gly)-tRNA(Ala) hydrolase activity"/>
    <property type="evidence" value="ECO:0007669"/>
    <property type="project" value="UniProtKB-UniRule"/>
</dbReference>
<evidence type="ECO:0000313" key="10">
    <source>
        <dbReference type="Proteomes" id="UP000283981"/>
    </source>
</evidence>
<evidence type="ECO:0000313" key="3">
    <source>
        <dbReference type="EMBL" id="MCZ7692756.1"/>
    </source>
</evidence>
<dbReference type="GO" id="GO:0000049">
    <property type="term" value="F:tRNA binding"/>
    <property type="evidence" value="ECO:0007669"/>
    <property type="project" value="UniProtKB-UniRule"/>
</dbReference>
<protein>
    <recommendedName>
        <fullName evidence="2">D-aminoacyl-tRNA deacylase</fullName>
        <shortName evidence="2">DTD</shortName>
        <ecNumber evidence="2">3.1.1.96</ecNumber>
    </recommendedName>
    <alternativeName>
        <fullName evidence="2">Gly-tRNA(Ala) deacylase</fullName>
        <ecNumber evidence="2">3.1.1.-</ecNumber>
    </alternativeName>
</protein>
<dbReference type="GO" id="GO:0019478">
    <property type="term" value="P:D-amino acid catabolic process"/>
    <property type="evidence" value="ECO:0007669"/>
    <property type="project" value="UniProtKB-UniRule"/>
</dbReference>
<dbReference type="NCBIfam" id="TIGR00256">
    <property type="entry name" value="D-aminoacyl-tRNA deacylase"/>
    <property type="match status" value="1"/>
</dbReference>
<dbReference type="InterPro" id="IPR023509">
    <property type="entry name" value="DTD-like_sf"/>
</dbReference>
<dbReference type="GO" id="GO:0005737">
    <property type="term" value="C:cytoplasm"/>
    <property type="evidence" value="ECO:0007669"/>
    <property type="project" value="UniProtKB-SubCell"/>
</dbReference>
<evidence type="ECO:0000313" key="5">
    <source>
        <dbReference type="EMBL" id="RGT41340.1"/>
    </source>
</evidence>
<dbReference type="EC" id="3.1.1.-" evidence="2"/>
<reference evidence="3" key="3">
    <citation type="submission" date="2022-12" db="EMBL/GenBank/DDBJ databases">
        <title>Genome of R. gnavus strain RSHDN_123.</title>
        <authorList>
            <person name="Abdugheni R."/>
        </authorList>
    </citation>
    <scope>NUCLEOTIDE SEQUENCE</scope>
    <source>
        <strain evidence="3">RSHDN_123</strain>
    </source>
</reference>
<organism evidence="4 8">
    <name type="scientific">Mediterraneibacter gnavus</name>
    <name type="common">Ruminococcus gnavus</name>
    <dbReference type="NCBI Taxonomy" id="33038"/>
    <lineage>
        <taxon>Bacteria</taxon>
        <taxon>Bacillati</taxon>
        <taxon>Bacillota</taxon>
        <taxon>Clostridia</taxon>
        <taxon>Lachnospirales</taxon>
        <taxon>Lachnospiraceae</taxon>
        <taxon>Mediterraneibacter</taxon>
    </lineage>
</organism>
<dbReference type="PANTHER" id="PTHR10472">
    <property type="entry name" value="D-TYROSYL-TRNA TYR DEACYLASE"/>
    <property type="match status" value="1"/>
</dbReference>
<dbReference type="EMBL" id="QRLN01000006">
    <property type="protein sequence ID" value="RHJ14086.1"/>
    <property type="molecule type" value="Genomic_DNA"/>
</dbReference>
<dbReference type="Proteomes" id="UP000234849">
    <property type="component" value="Unassembled WGS sequence"/>
</dbReference>
<dbReference type="GO" id="GO:0051500">
    <property type="term" value="F:D-tyrosyl-tRNA(Tyr) deacylase activity"/>
    <property type="evidence" value="ECO:0007669"/>
    <property type="project" value="TreeGrafter"/>
</dbReference>
<comment type="domain">
    <text evidence="2">A Gly-cisPro motif from one monomer fits into the active site of the other monomer to allow specific chiral rejection of L-amino acids.</text>
</comment>
<dbReference type="Proteomes" id="UP000283834">
    <property type="component" value="Unassembled WGS sequence"/>
</dbReference>
<keyword evidence="2 3" id="KW-0378">Hydrolase</keyword>
<comment type="function">
    <text evidence="2">An aminoacyl-tRNA editing enzyme that deacylates mischarged D-aminoacyl-tRNAs. Also deacylates mischarged glycyl-tRNA(Ala), protecting cells against glycine mischarging by AlaRS. Acts via tRNA-based rather than protein-based catalysis; rejects L-amino acids rather than detecting D-amino acids in the active site. By recycling D-aminoacyl-tRNA to D-amino acids and free tRNA molecules, this enzyme counteracts the toxicity associated with the formation of D-aminoacyl-tRNA entities in vivo and helps enforce protein L-homochirality.</text>
</comment>
<dbReference type="Proteomes" id="UP001148455">
    <property type="component" value="Unassembled WGS sequence"/>
</dbReference>
<keyword evidence="2" id="KW-0963">Cytoplasm</keyword>
<proteinExistence type="inferred from homology"/>
<dbReference type="GO" id="GO:0106026">
    <property type="term" value="F:Gly-tRNA(Ala) deacylase activity"/>
    <property type="evidence" value="ECO:0007669"/>
    <property type="project" value="UniProtKB-UniRule"/>
</dbReference>
<gene>
    <name evidence="2 3" type="primary">dtd</name>
    <name evidence="4" type="ORF">CDL18_00665</name>
    <name evidence="7" type="ORF">DW142_06160</name>
    <name evidence="6" type="ORF">DW243_03145</name>
    <name evidence="5" type="ORF">DWX36_03440</name>
    <name evidence="3" type="ORF">O8D18_01635</name>
</gene>
<dbReference type="RefSeq" id="WP_064786599.1">
    <property type="nucleotide sequence ID" value="NZ_BAABXJ010000001.1"/>
</dbReference>
<dbReference type="Gene3D" id="3.50.80.10">
    <property type="entry name" value="D-tyrosyl-tRNA(Tyr) deacylase"/>
    <property type="match status" value="1"/>
</dbReference>
<comment type="subcellular location">
    <subcellularLocation>
        <location evidence="2">Cytoplasm</location>
    </subcellularLocation>
</comment>
<reference evidence="4 8" key="1">
    <citation type="journal article" date="2017" name="Genome Med.">
        <title>A novel Ruminococcus gnavus clade enriched in inflammatory bowel disease patients.</title>
        <authorList>
            <person name="Hall A.B."/>
            <person name="Yassour M."/>
            <person name="Sauk J."/>
            <person name="Garner A."/>
            <person name="Jiang X."/>
            <person name="Arthur T."/>
            <person name="Lagoudas G.K."/>
            <person name="Vatanen T."/>
            <person name="Fornelos N."/>
            <person name="Wilson R."/>
            <person name="Bertha M."/>
            <person name="Cohen M."/>
            <person name="Garber J."/>
            <person name="Khalili H."/>
            <person name="Gevers D."/>
            <person name="Ananthakrishnan A.N."/>
            <person name="Kugathasan S."/>
            <person name="Lander E.S."/>
            <person name="Blainey P."/>
            <person name="Vlamakis H."/>
            <person name="Xavier R.J."/>
            <person name="Huttenhower C."/>
        </authorList>
    </citation>
    <scope>NUCLEOTIDE SEQUENCE [LARGE SCALE GENOMIC DNA]</scope>
    <source>
        <strain evidence="4 8">RJX1118</strain>
    </source>
</reference>
<dbReference type="InterPro" id="IPR003732">
    <property type="entry name" value="Daa-tRNA_deacyls_DTD"/>
</dbReference>
<dbReference type="HAMAP" id="MF_00518">
    <property type="entry name" value="Deacylase_Dtd"/>
    <property type="match status" value="1"/>
</dbReference>
<comment type="catalytic activity">
    <reaction evidence="2">
        <text>a D-aminoacyl-tRNA + H2O = a tRNA + a D-alpha-amino acid + H(+)</text>
        <dbReference type="Rhea" id="RHEA:13953"/>
        <dbReference type="Rhea" id="RHEA-COMP:10123"/>
        <dbReference type="Rhea" id="RHEA-COMP:10124"/>
        <dbReference type="ChEBI" id="CHEBI:15377"/>
        <dbReference type="ChEBI" id="CHEBI:15378"/>
        <dbReference type="ChEBI" id="CHEBI:59871"/>
        <dbReference type="ChEBI" id="CHEBI:78442"/>
        <dbReference type="ChEBI" id="CHEBI:79333"/>
        <dbReference type="EC" id="3.1.1.96"/>
    </reaction>
</comment>
<comment type="catalytic activity">
    <reaction evidence="2">
        <text>glycyl-tRNA(Ala) + H2O = tRNA(Ala) + glycine + H(+)</text>
        <dbReference type="Rhea" id="RHEA:53744"/>
        <dbReference type="Rhea" id="RHEA-COMP:9657"/>
        <dbReference type="Rhea" id="RHEA-COMP:13640"/>
        <dbReference type="ChEBI" id="CHEBI:15377"/>
        <dbReference type="ChEBI" id="CHEBI:15378"/>
        <dbReference type="ChEBI" id="CHEBI:57305"/>
        <dbReference type="ChEBI" id="CHEBI:78442"/>
        <dbReference type="ChEBI" id="CHEBI:78522"/>
    </reaction>
</comment>
<feature type="short sequence motif" description="Gly-cisPro motif, important for rejection of L-amino acids" evidence="2">
    <location>
        <begin position="137"/>
        <end position="138"/>
    </location>
</feature>
<name>A0A2N5NMJ8_MEDGN</name>
<dbReference type="Pfam" id="PF02580">
    <property type="entry name" value="Tyr_Deacylase"/>
    <property type="match status" value="1"/>
</dbReference>
<evidence type="ECO:0000313" key="8">
    <source>
        <dbReference type="Proteomes" id="UP000234849"/>
    </source>
</evidence>
<dbReference type="EMBL" id="QRWQ01000002">
    <property type="protein sequence ID" value="RGT41340.1"/>
    <property type="molecule type" value="Genomic_DNA"/>
</dbReference>
<evidence type="ECO:0000256" key="1">
    <source>
        <dbReference type="ARBA" id="ARBA00009673"/>
    </source>
</evidence>
<evidence type="ECO:0000256" key="2">
    <source>
        <dbReference type="HAMAP-Rule" id="MF_00518"/>
    </source>
</evidence>
<evidence type="ECO:0000313" key="9">
    <source>
        <dbReference type="Proteomes" id="UP000283834"/>
    </source>
</evidence>
<evidence type="ECO:0000313" key="7">
    <source>
        <dbReference type="EMBL" id="RHJ14086.1"/>
    </source>
</evidence>
<keyword evidence="2" id="KW-0694">RNA-binding</keyword>
<dbReference type="EMBL" id="JAPZED010000001">
    <property type="protein sequence ID" value="MCZ7692756.1"/>
    <property type="molecule type" value="Genomic_DNA"/>
</dbReference>
<evidence type="ECO:0000313" key="6">
    <source>
        <dbReference type="EMBL" id="RHG87536.1"/>
    </source>
</evidence>
<dbReference type="EC" id="3.1.1.96" evidence="2"/>
<evidence type="ECO:0000313" key="4">
    <source>
        <dbReference type="EMBL" id="PLT58132.1"/>
    </source>
</evidence>
<accession>A0A2N5NMJ8</accession>
<dbReference type="Proteomes" id="UP000283992">
    <property type="component" value="Unassembled WGS sequence"/>
</dbReference>
<comment type="caution">
    <text evidence="4">The sequence shown here is derived from an EMBL/GenBank/DDBJ whole genome shotgun (WGS) entry which is preliminary data.</text>
</comment>
<keyword evidence="2" id="KW-0820">tRNA-binding</keyword>
<comment type="subunit">
    <text evidence="2">Homodimer.</text>
</comment>
<evidence type="ECO:0000313" key="11">
    <source>
        <dbReference type="Proteomes" id="UP000283992"/>
    </source>
</evidence>
<dbReference type="SUPFAM" id="SSF69500">
    <property type="entry name" value="DTD-like"/>
    <property type="match status" value="1"/>
</dbReference>
<dbReference type="AlphaFoldDB" id="A0A2N5NMJ8"/>